<dbReference type="RefSeq" id="WP_005003578.1">
    <property type="nucleotide sequence ID" value="NZ_CH672427.1"/>
</dbReference>
<keyword evidence="1" id="KW-0732">Signal</keyword>
<dbReference type="OrthoDB" id="9764969at2"/>
<keyword evidence="3" id="KW-1185">Reference proteome</keyword>
<feature type="signal peptide" evidence="1">
    <location>
        <begin position="1"/>
        <end position="23"/>
    </location>
</feature>
<evidence type="ECO:0000256" key="1">
    <source>
        <dbReference type="SAM" id="SignalP"/>
    </source>
</evidence>
<dbReference type="STRING" id="314278.NB231_13731"/>
<gene>
    <name evidence="2" type="ORF">NB231_13731</name>
</gene>
<name>A4BVH9_9GAMM</name>
<feature type="chain" id="PRO_5002666774" evidence="1">
    <location>
        <begin position="24"/>
        <end position="443"/>
    </location>
</feature>
<dbReference type="Proteomes" id="UP000003374">
    <property type="component" value="Unassembled WGS sequence"/>
</dbReference>
<comment type="caution">
    <text evidence="2">The sequence shown here is derived from an EMBL/GenBank/DDBJ whole genome shotgun (WGS) entry which is preliminary data.</text>
</comment>
<proteinExistence type="predicted"/>
<dbReference type="InterPro" id="IPR036278">
    <property type="entry name" value="Sialidase_sf"/>
</dbReference>
<dbReference type="AlphaFoldDB" id="A4BVH9"/>
<sequence length="443" mass="47110">MNREAGWIGALFACLAVVQPGQAAEGVVQQTQGGGEVPAPNAAVTLQQAGGVDPTLAFDGRTGALYVAWARRTDAAETAPLEVVVARSDDGGHRFADPVVVSDGERDVTSAAINPPQIAVGPNSEVYVLYQRRVVSPALEHGRGIPQLARSTDGGRHFASAVAVTAREQAASSAGMADLSIGPDGHVYVAWLDDRKRLARQALPADQRPQDVAWLDADDPKVQVRIARASAPELRFEPSVLIADNASERSRVAIAAGRDGTLYTAWRAKLNPFKGSYDAVRDILVSTSAAAGHTWSKPVKVHDDRFKAGSDPKLTVGMAIDAKGRLHVAWYTGSGLGPGVYYAESGDRGKHFSKPIALLSDDWVPYANVKLVVAEEGAAWVAFEDRREEYGERVTVLRIDQQGNVSAPRYWRGSGPDVAVEGDAAVLTWMGAGGAIRVVRLAP</sequence>
<dbReference type="SUPFAM" id="SSF50939">
    <property type="entry name" value="Sialidases"/>
    <property type="match status" value="1"/>
</dbReference>
<organism evidence="2 3">
    <name type="scientific">Nitrococcus mobilis Nb-231</name>
    <dbReference type="NCBI Taxonomy" id="314278"/>
    <lineage>
        <taxon>Bacteria</taxon>
        <taxon>Pseudomonadati</taxon>
        <taxon>Pseudomonadota</taxon>
        <taxon>Gammaproteobacteria</taxon>
        <taxon>Chromatiales</taxon>
        <taxon>Ectothiorhodospiraceae</taxon>
        <taxon>Nitrococcus</taxon>
    </lineage>
</organism>
<reference evidence="2 3" key="1">
    <citation type="submission" date="2006-02" db="EMBL/GenBank/DDBJ databases">
        <authorList>
            <person name="Waterbury J."/>
            <person name="Ferriera S."/>
            <person name="Johnson J."/>
            <person name="Kravitz S."/>
            <person name="Halpern A."/>
            <person name="Remington K."/>
            <person name="Beeson K."/>
            <person name="Tran B."/>
            <person name="Rogers Y.-H."/>
            <person name="Friedman R."/>
            <person name="Venter J.C."/>
        </authorList>
    </citation>
    <scope>NUCLEOTIDE SEQUENCE [LARGE SCALE GENOMIC DNA]</scope>
    <source>
        <strain evidence="2 3">Nb-231</strain>
    </source>
</reference>
<evidence type="ECO:0000313" key="3">
    <source>
        <dbReference type="Proteomes" id="UP000003374"/>
    </source>
</evidence>
<dbReference type="eggNOG" id="COG4409">
    <property type="taxonomic scope" value="Bacteria"/>
</dbReference>
<dbReference type="HOGENOM" id="CLU_603870_0_0_6"/>
<dbReference type="Gene3D" id="2.120.10.10">
    <property type="match status" value="2"/>
</dbReference>
<evidence type="ECO:0000313" key="2">
    <source>
        <dbReference type="EMBL" id="EAR20299.1"/>
    </source>
</evidence>
<protein>
    <submittedName>
        <fullName evidence="2">BNR/Asp-box repeat domain protein</fullName>
    </submittedName>
</protein>
<dbReference type="EMBL" id="AAOF01000026">
    <property type="protein sequence ID" value="EAR20299.1"/>
    <property type="molecule type" value="Genomic_DNA"/>
</dbReference>
<dbReference type="CDD" id="cd15482">
    <property type="entry name" value="Sialidase_non-viral"/>
    <property type="match status" value="1"/>
</dbReference>
<accession>A4BVH9</accession>